<evidence type="ECO:0000256" key="2">
    <source>
        <dbReference type="ARBA" id="ARBA00022475"/>
    </source>
</evidence>
<evidence type="ECO:0000256" key="4">
    <source>
        <dbReference type="ARBA" id="ARBA00022723"/>
    </source>
</evidence>
<name>A0ABS5L3A4_9ACTN</name>
<evidence type="ECO:0000256" key="7">
    <source>
        <dbReference type="ARBA" id="ARBA00023008"/>
    </source>
</evidence>
<dbReference type="Gene3D" id="2.60.40.1220">
    <property type="match status" value="1"/>
</dbReference>
<dbReference type="InterPro" id="IPR007348">
    <property type="entry name" value="CopC_dom"/>
</dbReference>
<feature type="transmembrane region" description="Helical" evidence="10">
    <location>
        <begin position="204"/>
        <end position="222"/>
    </location>
</feature>
<feature type="region of interest" description="Disordered" evidence="9">
    <location>
        <begin position="425"/>
        <end position="447"/>
    </location>
</feature>
<feature type="transmembrane region" description="Helical" evidence="10">
    <location>
        <begin position="323"/>
        <end position="342"/>
    </location>
</feature>
<dbReference type="EMBL" id="JAAFYZ010000204">
    <property type="protein sequence ID" value="MBS2552709.1"/>
    <property type="molecule type" value="Genomic_DNA"/>
</dbReference>
<keyword evidence="5" id="KW-0732">Signal</keyword>
<keyword evidence="2" id="KW-1003">Cell membrane</keyword>
<dbReference type="InterPro" id="IPR008457">
    <property type="entry name" value="Cu-R_CopD_dom"/>
</dbReference>
<evidence type="ECO:0000256" key="9">
    <source>
        <dbReference type="SAM" id="MobiDB-lite"/>
    </source>
</evidence>
<dbReference type="SUPFAM" id="SSF81296">
    <property type="entry name" value="E set domains"/>
    <property type="match status" value="1"/>
</dbReference>
<gene>
    <name evidence="13" type="ORF">KGQ19_38220</name>
</gene>
<dbReference type="Pfam" id="PF05425">
    <property type="entry name" value="CopD"/>
    <property type="match status" value="1"/>
</dbReference>
<feature type="transmembrane region" description="Helical" evidence="10">
    <location>
        <begin position="283"/>
        <end position="303"/>
    </location>
</feature>
<dbReference type="Pfam" id="PF04234">
    <property type="entry name" value="CopC"/>
    <property type="match status" value="1"/>
</dbReference>
<evidence type="ECO:0000256" key="6">
    <source>
        <dbReference type="ARBA" id="ARBA00022989"/>
    </source>
</evidence>
<accession>A0ABS5L3A4</accession>
<comment type="caution">
    <text evidence="13">The sequence shown here is derived from an EMBL/GenBank/DDBJ whole genome shotgun (WGS) entry which is preliminary data.</text>
</comment>
<dbReference type="Proteomes" id="UP000730482">
    <property type="component" value="Unassembled WGS sequence"/>
</dbReference>
<evidence type="ECO:0000256" key="10">
    <source>
        <dbReference type="SAM" id="Phobius"/>
    </source>
</evidence>
<feature type="transmembrane region" description="Helical" evidence="10">
    <location>
        <begin position="253"/>
        <end position="271"/>
    </location>
</feature>
<reference evidence="13 14" key="1">
    <citation type="submission" date="2020-02" db="EMBL/GenBank/DDBJ databases">
        <title>Acidophilic actinobacteria isolated from forest soil.</title>
        <authorList>
            <person name="Golinska P."/>
        </authorList>
    </citation>
    <scope>NUCLEOTIDE SEQUENCE [LARGE SCALE GENOMIC DNA]</scope>
    <source>
        <strain evidence="13 14">NL8</strain>
    </source>
</reference>
<feature type="domain" description="CopC" evidence="11">
    <location>
        <begin position="46"/>
        <end position="142"/>
    </location>
</feature>
<dbReference type="InterPro" id="IPR032694">
    <property type="entry name" value="CopC/D"/>
</dbReference>
<evidence type="ECO:0000259" key="11">
    <source>
        <dbReference type="Pfam" id="PF04234"/>
    </source>
</evidence>
<protein>
    <submittedName>
        <fullName evidence="13">Copper resistance protein CopC</fullName>
    </submittedName>
</protein>
<evidence type="ECO:0000256" key="5">
    <source>
        <dbReference type="ARBA" id="ARBA00022729"/>
    </source>
</evidence>
<feature type="transmembrane region" description="Helical" evidence="10">
    <location>
        <begin position="395"/>
        <end position="417"/>
    </location>
</feature>
<comment type="subcellular location">
    <subcellularLocation>
        <location evidence="1">Cell membrane</location>
        <topology evidence="1">Multi-pass membrane protein</topology>
    </subcellularLocation>
</comment>
<evidence type="ECO:0000313" key="14">
    <source>
        <dbReference type="Proteomes" id="UP000730482"/>
    </source>
</evidence>
<evidence type="ECO:0000259" key="12">
    <source>
        <dbReference type="Pfam" id="PF05425"/>
    </source>
</evidence>
<proteinExistence type="predicted"/>
<feature type="transmembrane region" description="Helical" evidence="10">
    <location>
        <begin position="172"/>
        <end position="192"/>
    </location>
</feature>
<keyword evidence="6 10" id="KW-1133">Transmembrane helix</keyword>
<feature type="transmembrane region" description="Helical" evidence="10">
    <location>
        <begin position="354"/>
        <end position="375"/>
    </location>
</feature>
<dbReference type="InterPro" id="IPR014755">
    <property type="entry name" value="Cu-Rt/internalin_Ig-like"/>
</dbReference>
<evidence type="ECO:0000313" key="13">
    <source>
        <dbReference type="EMBL" id="MBS2552709.1"/>
    </source>
</evidence>
<evidence type="ECO:0000256" key="3">
    <source>
        <dbReference type="ARBA" id="ARBA00022692"/>
    </source>
</evidence>
<keyword evidence="7" id="KW-0186">Copper</keyword>
<organism evidence="13 14">
    <name type="scientific">Catenulispora pinistramenti</name>
    <dbReference type="NCBI Taxonomy" id="2705254"/>
    <lineage>
        <taxon>Bacteria</taxon>
        <taxon>Bacillati</taxon>
        <taxon>Actinomycetota</taxon>
        <taxon>Actinomycetes</taxon>
        <taxon>Catenulisporales</taxon>
        <taxon>Catenulisporaceae</taxon>
        <taxon>Catenulispora</taxon>
    </lineage>
</organism>
<dbReference type="PANTHER" id="PTHR34820:SF4">
    <property type="entry name" value="INNER MEMBRANE PROTEIN YEBZ"/>
    <property type="match status" value="1"/>
</dbReference>
<evidence type="ECO:0000256" key="1">
    <source>
        <dbReference type="ARBA" id="ARBA00004651"/>
    </source>
</evidence>
<feature type="domain" description="Copper resistance protein D" evidence="12">
    <location>
        <begin position="352"/>
        <end position="482"/>
    </location>
</feature>
<keyword evidence="8 10" id="KW-0472">Membrane</keyword>
<keyword evidence="14" id="KW-1185">Reference proteome</keyword>
<keyword evidence="4" id="KW-0479">Metal-binding</keyword>
<sequence>MSLVHRSPEAGFAPGLRPRAAVRRLAFLAALVVTVLISVAPSASAHATVVSTSPSDGQVVATAPTVVSVRFDEPVQMQFGALRVFSPTGSRVDEGSPSHPTGHSDTVEVALTSGLGHGTYTVAWHVISADSHPVSGAFTFSVGSSSATSVSQDTLNAGGSKTVGVLYGIARGVAYGGFALIVGATGFLLYCWPPGGASRRVRAMIAAGWGALVAATLAVLGLQGPYDGGFGLDRVFDTTVLHTTLGTRLGTALAVRLMLLGLYGVGLALLLPKVEKASVNLRIAATSAGAALAIGIAATWAAADHAGVGSQVPLALPLDIVHVMAMGTWLGGLTVVVAALLRPAGADVPVLARAVRRFSTIAACCIGALVATGTYQAWRQVGTLGALTGTVYGRLLLVKLLGVGLLIALGYLARVWIAHYLSGSAGSGSSNKGGSGSGSRSGSSTARSAAVTPDAIAIRQLRRSTGLEVALATGVLAVTAMLVNAPPARTAFAAPVSTTVAFDTGGPNGKGSVQVFVGPAKTGNDTVHIEVVTPSGEPVSVPQLTASLTLPDRQLGPLPVTLSGAGTSHYYGGATIPLAGAWKLAVTVRTDDIDETTVVVPVTIR</sequence>
<dbReference type="InterPro" id="IPR014756">
    <property type="entry name" value="Ig_E-set"/>
</dbReference>
<dbReference type="PANTHER" id="PTHR34820">
    <property type="entry name" value="INNER MEMBRANE PROTEIN YEBZ"/>
    <property type="match status" value="1"/>
</dbReference>
<evidence type="ECO:0000256" key="8">
    <source>
        <dbReference type="ARBA" id="ARBA00023136"/>
    </source>
</evidence>
<keyword evidence="3 10" id="KW-0812">Transmembrane</keyword>